<dbReference type="GO" id="GO:0030288">
    <property type="term" value="C:outer membrane-bounded periplasmic space"/>
    <property type="evidence" value="ECO:0007669"/>
    <property type="project" value="TreeGrafter"/>
</dbReference>
<dbReference type="OrthoDB" id="9793179at2"/>
<keyword evidence="2" id="KW-0378">Hydrolase</keyword>
<evidence type="ECO:0000259" key="4">
    <source>
        <dbReference type="Pfam" id="PF02872"/>
    </source>
</evidence>
<gene>
    <name evidence="6" type="ORF">A5888_000060</name>
    <name evidence="5" type="ORF">A5888_000109</name>
</gene>
<feature type="domain" description="5'-Nucleotidase C-terminal" evidence="4">
    <location>
        <begin position="301"/>
        <end position="419"/>
    </location>
</feature>
<name>A0A242KAU3_9ENTE</name>
<comment type="similarity">
    <text evidence="2">Belongs to the 5'-nucleotidase family.</text>
</comment>
<dbReference type="SUPFAM" id="SSF56300">
    <property type="entry name" value="Metallo-dependent phosphatases"/>
    <property type="match status" value="1"/>
</dbReference>
<dbReference type="PRINTS" id="PR01607">
    <property type="entry name" value="APYRASEFAMLY"/>
</dbReference>
<dbReference type="InterPro" id="IPR036907">
    <property type="entry name" value="5'-Nucleotdase_C_sf"/>
</dbReference>
<sequence length="468" mass="53369">MEEIILLHTNDLHSHFENWPKIRRFLIEKQKVQTFDKSTFTVDLGDFVDRWHPLTEATDGVANVELMNTVHYDAATIGNNEGVGNSKPQLNALYEKANFDILLGNLYDPATGERPTWAKTHKILETPNHTKIGLIALTAPFPLTYAPNGWDIRTVDEALPALIQEIRPICDILVLMSHLGIDQDMKIATNYPEVDVLLGAHTHHLFRYGEKINRTQLSAAGKFGQYVGQVRIFLENGKIIDTSAEALPTDELLELPQDVAEIEGYLEQGHALLKKKKIANLPYELSAELDDSHPLIFEALKAVKKRGDTEAAVLNTGLFLGNLPKGSVTEDDLHRVLPHPMHLIRVTLSGSDMIRFVREMEKNRHFLRKFSIVGMGFRGKIFGDLVYEGISYDKKTKTVYWNKQPLEANQQYTITTVDHFLFIPFFPTLEIAGEVEFLFPEFIRNVLGDYLRRYYSINKKQGIMDDRW</sequence>
<dbReference type="InterPro" id="IPR006146">
    <property type="entry name" value="5'-Nucleotdase_CS"/>
</dbReference>
<feature type="domain" description="Calcineurin-like phosphoesterase" evidence="3">
    <location>
        <begin position="6"/>
        <end position="204"/>
    </location>
</feature>
<dbReference type="AlphaFoldDB" id="A0A242KAU3"/>
<dbReference type="GO" id="GO:0008768">
    <property type="term" value="F:UDP-sugar diphosphatase activity"/>
    <property type="evidence" value="ECO:0007669"/>
    <property type="project" value="TreeGrafter"/>
</dbReference>
<dbReference type="PIRSF" id="PIRSF036361">
    <property type="entry name" value="YunD"/>
    <property type="match status" value="1"/>
</dbReference>
<evidence type="ECO:0000313" key="6">
    <source>
        <dbReference type="EMBL" id="WYJ88341.1"/>
    </source>
</evidence>
<dbReference type="GO" id="GO:0000166">
    <property type="term" value="F:nucleotide binding"/>
    <property type="evidence" value="ECO:0007669"/>
    <property type="project" value="UniProtKB-KW"/>
</dbReference>
<dbReference type="Pfam" id="PF00149">
    <property type="entry name" value="Metallophos"/>
    <property type="match status" value="1"/>
</dbReference>
<dbReference type="PANTHER" id="PTHR11575:SF23">
    <property type="entry name" value="5-NUCLEOTIDASE FAMILY PROTEIN"/>
    <property type="match status" value="1"/>
</dbReference>
<evidence type="ECO:0008006" key="8">
    <source>
        <dbReference type="Google" id="ProtNLM"/>
    </source>
</evidence>
<proteinExistence type="inferred from homology"/>
<dbReference type="EMBL" id="CP147247">
    <property type="protein sequence ID" value="WYJ88341.1"/>
    <property type="molecule type" value="Genomic_DNA"/>
</dbReference>
<evidence type="ECO:0000256" key="1">
    <source>
        <dbReference type="ARBA" id="ARBA00022729"/>
    </source>
</evidence>
<accession>A0A242KAU3</accession>
<dbReference type="PROSITE" id="PS00785">
    <property type="entry name" value="5_NUCLEOTIDASE_1"/>
    <property type="match status" value="1"/>
</dbReference>
<keyword evidence="7" id="KW-1185">Reference proteome</keyword>
<evidence type="ECO:0000313" key="7">
    <source>
        <dbReference type="Proteomes" id="UP000195141"/>
    </source>
</evidence>
<dbReference type="CDD" id="cd00845">
    <property type="entry name" value="MPP_UshA_N_like"/>
    <property type="match status" value="1"/>
</dbReference>
<dbReference type="InterPro" id="IPR029052">
    <property type="entry name" value="Metallo-depent_PP-like"/>
</dbReference>
<dbReference type="GO" id="GO:0009166">
    <property type="term" value="P:nucleotide catabolic process"/>
    <property type="evidence" value="ECO:0007669"/>
    <property type="project" value="InterPro"/>
</dbReference>
<reference evidence="5" key="1">
    <citation type="submission" date="2017-05" db="EMBL/GenBank/DDBJ databases">
        <title>The Genome Sequence of Enterococcus sp. 9E7_DIV0242.</title>
        <authorList>
            <consortium name="The Broad Institute Genomics Platform"/>
            <consortium name="The Broad Institute Genomic Center for Infectious Diseases"/>
            <person name="Earl A."/>
            <person name="Manson A."/>
            <person name="Schwartman J."/>
            <person name="Gilmore M."/>
            <person name="Abouelleil A."/>
            <person name="Cao P."/>
            <person name="Chapman S."/>
            <person name="Cusick C."/>
            <person name="Shea T."/>
            <person name="Young S."/>
            <person name="Neafsey D."/>
            <person name="Nusbaum C."/>
            <person name="Birren B."/>
        </authorList>
    </citation>
    <scope>NUCLEOTIDE SEQUENCE [LARGE SCALE GENOMIC DNA]</scope>
    <source>
        <strain evidence="5">9E7_DIV0242</strain>
    </source>
</reference>
<dbReference type="Gene3D" id="3.90.780.10">
    <property type="entry name" value="5'-Nucleotidase, C-terminal domain"/>
    <property type="match status" value="1"/>
</dbReference>
<dbReference type="SUPFAM" id="SSF55816">
    <property type="entry name" value="5'-nucleotidase (syn. UDP-sugar hydrolase), C-terminal domain"/>
    <property type="match status" value="1"/>
</dbReference>
<dbReference type="Proteomes" id="UP000195141">
    <property type="component" value="Chromosome"/>
</dbReference>
<keyword evidence="2" id="KW-0547">Nucleotide-binding</keyword>
<dbReference type="GO" id="GO:0008253">
    <property type="term" value="F:5'-nucleotidase activity"/>
    <property type="evidence" value="ECO:0007669"/>
    <property type="project" value="TreeGrafter"/>
</dbReference>
<evidence type="ECO:0000313" key="5">
    <source>
        <dbReference type="EMBL" id="OTP18295.1"/>
    </source>
</evidence>
<dbReference type="InterPro" id="IPR004843">
    <property type="entry name" value="Calcineurin-like_PHP"/>
</dbReference>
<dbReference type="PANTHER" id="PTHR11575">
    <property type="entry name" value="5'-NUCLEOTIDASE-RELATED"/>
    <property type="match status" value="1"/>
</dbReference>
<dbReference type="Pfam" id="PF02872">
    <property type="entry name" value="5_nucleotid_C"/>
    <property type="match status" value="1"/>
</dbReference>
<dbReference type="RefSeq" id="WP_086347300.1">
    <property type="nucleotide sequence ID" value="NZ_CP147247.1"/>
</dbReference>
<evidence type="ECO:0000256" key="2">
    <source>
        <dbReference type="RuleBase" id="RU362119"/>
    </source>
</evidence>
<dbReference type="Gene3D" id="3.60.21.10">
    <property type="match status" value="1"/>
</dbReference>
<organism evidence="5">
    <name type="scientific">Candidatus Enterococcus clewellii</name>
    <dbReference type="NCBI Taxonomy" id="1834193"/>
    <lineage>
        <taxon>Bacteria</taxon>
        <taxon>Bacillati</taxon>
        <taxon>Bacillota</taxon>
        <taxon>Bacilli</taxon>
        <taxon>Lactobacillales</taxon>
        <taxon>Enterococcaceae</taxon>
        <taxon>Enterococcus</taxon>
    </lineage>
</organism>
<dbReference type="InterPro" id="IPR008334">
    <property type="entry name" value="5'-Nucleotdase_C"/>
</dbReference>
<dbReference type="GO" id="GO:0046872">
    <property type="term" value="F:metal ion binding"/>
    <property type="evidence" value="ECO:0007669"/>
    <property type="project" value="InterPro"/>
</dbReference>
<reference evidence="6" key="3">
    <citation type="submission" date="2024-03" db="EMBL/GenBank/DDBJ databases">
        <title>The Genome Sequence of Enterococcus sp. DIV0242b.</title>
        <authorList>
            <consortium name="The Broad Institute Genomics Platform"/>
            <consortium name="The Broad Institute Microbial Omics Core"/>
            <consortium name="The Broad Institute Genomic Center for Infectious Diseases"/>
            <person name="Earl A."/>
            <person name="Manson A."/>
            <person name="Gilmore M."/>
            <person name="Schwartman J."/>
            <person name="Shea T."/>
            <person name="Abouelleil A."/>
            <person name="Cao P."/>
            <person name="Chapman S."/>
            <person name="Cusick C."/>
            <person name="Young S."/>
            <person name="Neafsey D."/>
            <person name="Nusbaum C."/>
            <person name="Birren B."/>
        </authorList>
    </citation>
    <scope>NUCLEOTIDE SEQUENCE</scope>
    <source>
        <strain evidence="6">9E7_DIV0242</strain>
    </source>
</reference>
<dbReference type="EMBL" id="NGMM01000001">
    <property type="protein sequence ID" value="OTP18295.1"/>
    <property type="molecule type" value="Genomic_DNA"/>
</dbReference>
<reference evidence="6" key="2">
    <citation type="submission" date="2017-05" db="EMBL/GenBank/DDBJ databases">
        <authorList>
            <consortium name="The Broad Institute Genomics Platform"/>
            <consortium name="The Broad Institute Genomic Center for Infectious Diseases"/>
            <person name="Earl A."/>
            <person name="Manson A."/>
            <person name="Schwartman J."/>
            <person name="Gilmore M."/>
            <person name="Abouelleil A."/>
            <person name="Cao P."/>
            <person name="Chapman S."/>
            <person name="Cusick C."/>
            <person name="Shea T."/>
            <person name="Young S."/>
            <person name="Neafsey D."/>
            <person name="Nusbaum C."/>
            <person name="Birren B."/>
        </authorList>
    </citation>
    <scope>NUCLEOTIDE SEQUENCE</scope>
    <source>
        <strain evidence="6">9E7_DIV0242</strain>
    </source>
</reference>
<protein>
    <recommendedName>
        <fullName evidence="8">5'-Nucleotidase C-terminal domain-containing protein</fullName>
    </recommendedName>
</protein>
<evidence type="ECO:0000259" key="3">
    <source>
        <dbReference type="Pfam" id="PF00149"/>
    </source>
</evidence>
<dbReference type="InterPro" id="IPR011240">
    <property type="entry name" value="Pesterase_YunD"/>
</dbReference>
<dbReference type="InterPro" id="IPR006179">
    <property type="entry name" value="5_nucleotidase/apyrase"/>
</dbReference>
<keyword evidence="1" id="KW-0732">Signal</keyword>